<dbReference type="EMBL" id="JAWXYG010000006">
    <property type="protein sequence ID" value="KAK4269524.1"/>
    <property type="molecule type" value="Genomic_DNA"/>
</dbReference>
<reference evidence="2" key="1">
    <citation type="submission" date="2023-10" db="EMBL/GenBank/DDBJ databases">
        <title>Chromosome-level genome of the transformable northern wattle, Acacia crassicarpa.</title>
        <authorList>
            <person name="Massaro I."/>
            <person name="Sinha N.R."/>
            <person name="Poethig S."/>
            <person name="Leichty A.R."/>
        </authorList>
    </citation>
    <scope>NUCLEOTIDE SEQUENCE</scope>
    <source>
        <strain evidence="2">Acra3RX</strain>
        <tissue evidence="2">Leaf</tissue>
    </source>
</reference>
<feature type="transmembrane region" description="Helical" evidence="1">
    <location>
        <begin position="6"/>
        <end position="26"/>
    </location>
</feature>
<keyword evidence="3" id="KW-1185">Reference proteome</keyword>
<proteinExistence type="predicted"/>
<keyword evidence="1" id="KW-0812">Transmembrane</keyword>
<evidence type="ECO:0000313" key="3">
    <source>
        <dbReference type="Proteomes" id="UP001293593"/>
    </source>
</evidence>
<protein>
    <submittedName>
        <fullName evidence="2">Uncharacterized protein</fullName>
    </submittedName>
</protein>
<evidence type="ECO:0000256" key="1">
    <source>
        <dbReference type="SAM" id="Phobius"/>
    </source>
</evidence>
<dbReference type="AlphaFoldDB" id="A0AAE1KA73"/>
<sequence length="141" mass="15207">MSDRTLVPIFVFWAFLTIITPTLVLLSENSKQDFDLYGNYSAEVAGDRRMMGDREYGYGIRKTTPPLCTTVVETEEVSPAAPAEAPIIVSLPAGANLTAAAAACGHNGSVGSNKSDDRVTQVVFPRKHLKQNKTPIHTLAS</sequence>
<accession>A0AAE1KA73</accession>
<dbReference type="Proteomes" id="UP001293593">
    <property type="component" value="Unassembled WGS sequence"/>
</dbReference>
<dbReference type="PANTHER" id="PTHR38396:SF1">
    <property type="entry name" value="TRANSMEMBRANE PROTEIN"/>
    <property type="match status" value="1"/>
</dbReference>
<name>A0AAE1KA73_9FABA</name>
<evidence type="ECO:0000313" key="2">
    <source>
        <dbReference type="EMBL" id="KAK4269524.1"/>
    </source>
</evidence>
<organism evidence="2 3">
    <name type="scientific">Acacia crassicarpa</name>
    <name type="common">northern wattle</name>
    <dbReference type="NCBI Taxonomy" id="499986"/>
    <lineage>
        <taxon>Eukaryota</taxon>
        <taxon>Viridiplantae</taxon>
        <taxon>Streptophyta</taxon>
        <taxon>Embryophyta</taxon>
        <taxon>Tracheophyta</taxon>
        <taxon>Spermatophyta</taxon>
        <taxon>Magnoliopsida</taxon>
        <taxon>eudicotyledons</taxon>
        <taxon>Gunneridae</taxon>
        <taxon>Pentapetalae</taxon>
        <taxon>rosids</taxon>
        <taxon>fabids</taxon>
        <taxon>Fabales</taxon>
        <taxon>Fabaceae</taxon>
        <taxon>Caesalpinioideae</taxon>
        <taxon>mimosoid clade</taxon>
        <taxon>Acacieae</taxon>
        <taxon>Acacia</taxon>
    </lineage>
</organism>
<keyword evidence="1" id="KW-1133">Transmembrane helix</keyword>
<gene>
    <name evidence="2" type="ORF">QN277_022671</name>
</gene>
<dbReference type="PANTHER" id="PTHR38396">
    <property type="entry name" value="TRANSMEMBRANE PROTEIN"/>
    <property type="match status" value="1"/>
</dbReference>
<keyword evidence="1" id="KW-0472">Membrane</keyword>
<comment type="caution">
    <text evidence="2">The sequence shown here is derived from an EMBL/GenBank/DDBJ whole genome shotgun (WGS) entry which is preliminary data.</text>
</comment>